<keyword evidence="2" id="KW-1185">Reference proteome</keyword>
<protein>
    <submittedName>
        <fullName evidence="1">Uncharacterized protein</fullName>
    </submittedName>
</protein>
<dbReference type="AlphaFoldDB" id="A0AAV4TJD5"/>
<dbReference type="EMBL" id="BPLR01011224">
    <property type="protein sequence ID" value="GIY45032.1"/>
    <property type="molecule type" value="Genomic_DNA"/>
</dbReference>
<name>A0AAV4TJD5_CAEEX</name>
<sequence>MQPNDPIRRRDFSTVMIGGLEYQLSRNAMFLLLVQGFEESVTFGRLQEKECEIYYSARTFKSLLMESNVLGKLAICFGLLIERWISASDCFWRKK</sequence>
<gene>
    <name evidence="1" type="ORF">CEXT_113141</name>
</gene>
<accession>A0AAV4TJD5</accession>
<organism evidence="1 2">
    <name type="scientific">Caerostris extrusa</name>
    <name type="common">Bark spider</name>
    <name type="synonym">Caerostris bankana</name>
    <dbReference type="NCBI Taxonomy" id="172846"/>
    <lineage>
        <taxon>Eukaryota</taxon>
        <taxon>Metazoa</taxon>
        <taxon>Ecdysozoa</taxon>
        <taxon>Arthropoda</taxon>
        <taxon>Chelicerata</taxon>
        <taxon>Arachnida</taxon>
        <taxon>Araneae</taxon>
        <taxon>Araneomorphae</taxon>
        <taxon>Entelegynae</taxon>
        <taxon>Araneoidea</taxon>
        <taxon>Araneidae</taxon>
        <taxon>Caerostris</taxon>
    </lineage>
</organism>
<dbReference type="Proteomes" id="UP001054945">
    <property type="component" value="Unassembled WGS sequence"/>
</dbReference>
<evidence type="ECO:0000313" key="1">
    <source>
        <dbReference type="EMBL" id="GIY45032.1"/>
    </source>
</evidence>
<proteinExistence type="predicted"/>
<comment type="caution">
    <text evidence="1">The sequence shown here is derived from an EMBL/GenBank/DDBJ whole genome shotgun (WGS) entry which is preliminary data.</text>
</comment>
<evidence type="ECO:0000313" key="2">
    <source>
        <dbReference type="Proteomes" id="UP001054945"/>
    </source>
</evidence>
<reference evidence="1 2" key="1">
    <citation type="submission" date="2021-06" db="EMBL/GenBank/DDBJ databases">
        <title>Caerostris extrusa draft genome.</title>
        <authorList>
            <person name="Kono N."/>
            <person name="Arakawa K."/>
        </authorList>
    </citation>
    <scope>NUCLEOTIDE SEQUENCE [LARGE SCALE GENOMIC DNA]</scope>
</reference>